<keyword evidence="1" id="KW-1133">Transmembrane helix</keyword>
<feature type="transmembrane region" description="Helical" evidence="1">
    <location>
        <begin position="6"/>
        <end position="23"/>
    </location>
</feature>
<proteinExistence type="predicted"/>
<dbReference type="InterPro" id="IPR012666">
    <property type="entry name" value="CbtA_put"/>
</dbReference>
<keyword evidence="3" id="KW-1185">Reference proteome</keyword>
<keyword evidence="1" id="KW-0472">Membrane</keyword>
<dbReference type="Pfam" id="PF09490">
    <property type="entry name" value="CbtA"/>
    <property type="match status" value="1"/>
</dbReference>
<name>A0A7I7T1R8_9MYCO</name>
<dbReference type="AlphaFoldDB" id="A0A7I7T1R8"/>
<reference evidence="2 3" key="1">
    <citation type="journal article" date="2019" name="Emerg. Microbes Infect.">
        <title>Comprehensive subspecies identification of 175 nontuberculous mycobacteria species based on 7547 genomic profiles.</title>
        <authorList>
            <person name="Matsumoto Y."/>
            <person name="Kinjo T."/>
            <person name="Motooka D."/>
            <person name="Nabeya D."/>
            <person name="Jung N."/>
            <person name="Uechi K."/>
            <person name="Horii T."/>
            <person name="Iida T."/>
            <person name="Fujita J."/>
            <person name="Nakamura S."/>
        </authorList>
    </citation>
    <scope>NUCLEOTIDE SEQUENCE [LARGE SCALE GENOMIC DNA]</scope>
    <source>
        <strain evidence="2 3">JCM 30396</strain>
    </source>
</reference>
<evidence type="ECO:0000313" key="2">
    <source>
        <dbReference type="EMBL" id="BBY62883.1"/>
    </source>
</evidence>
<protein>
    <submittedName>
        <fullName evidence="2">Uncharacterized protein</fullName>
    </submittedName>
</protein>
<sequence>MFLTITVISVVGACVAVAAGMAWSRRWGSWTATAAAVGGYVVVMLIAFVLLPTFHEVLGPISGPDGIVIEGFPAQVLGDFRVYSLLNQALVWVTIGATWACLSALSASTRRRSAVVSA</sequence>
<gene>
    <name evidence="2" type="ORF">MHEL_11260</name>
</gene>
<accession>A0A7I7T1R8</accession>
<evidence type="ECO:0000256" key="1">
    <source>
        <dbReference type="SAM" id="Phobius"/>
    </source>
</evidence>
<feature type="transmembrane region" description="Helical" evidence="1">
    <location>
        <begin position="89"/>
        <end position="107"/>
    </location>
</feature>
<dbReference type="EMBL" id="AP022596">
    <property type="protein sequence ID" value="BBY62883.1"/>
    <property type="molecule type" value="Genomic_DNA"/>
</dbReference>
<feature type="transmembrane region" description="Helical" evidence="1">
    <location>
        <begin position="30"/>
        <end position="51"/>
    </location>
</feature>
<dbReference type="Proteomes" id="UP000467148">
    <property type="component" value="Chromosome"/>
</dbReference>
<keyword evidence="1" id="KW-0812">Transmembrane</keyword>
<dbReference type="KEGG" id="mhev:MHEL_11260"/>
<dbReference type="RefSeq" id="WP_246227722.1">
    <property type="nucleotide sequence ID" value="NZ_AP022596.1"/>
</dbReference>
<organism evidence="2 3">
    <name type="scientific">Mycolicibacterium helvum</name>
    <dbReference type="NCBI Taxonomy" id="1534349"/>
    <lineage>
        <taxon>Bacteria</taxon>
        <taxon>Bacillati</taxon>
        <taxon>Actinomycetota</taxon>
        <taxon>Actinomycetes</taxon>
        <taxon>Mycobacteriales</taxon>
        <taxon>Mycobacteriaceae</taxon>
        <taxon>Mycolicibacterium</taxon>
    </lineage>
</organism>
<evidence type="ECO:0000313" key="3">
    <source>
        <dbReference type="Proteomes" id="UP000467148"/>
    </source>
</evidence>